<dbReference type="OrthoDB" id="9798454at2"/>
<reference evidence="5" key="1">
    <citation type="submission" date="2016-10" db="EMBL/GenBank/DDBJ databases">
        <authorList>
            <person name="Varghese N."/>
            <person name="Submissions S."/>
        </authorList>
    </citation>
    <scope>NUCLEOTIDE SEQUENCE [LARGE SCALE GENOMIC DNA]</scope>
    <source>
        <strain evidence="5">S9</strain>
    </source>
</reference>
<evidence type="ECO:0000259" key="3">
    <source>
        <dbReference type="Pfam" id="PF02525"/>
    </source>
</evidence>
<dbReference type="PANTHER" id="PTHR10204">
    <property type="entry name" value="NAD P H OXIDOREDUCTASE-RELATED"/>
    <property type="match status" value="1"/>
</dbReference>
<dbReference type="GO" id="GO:0003955">
    <property type="term" value="F:NAD(P)H dehydrogenase (quinone) activity"/>
    <property type="evidence" value="ECO:0007669"/>
    <property type="project" value="TreeGrafter"/>
</dbReference>
<dbReference type="AlphaFoldDB" id="A0A1H9T9A6"/>
<keyword evidence="5" id="KW-1185">Reference proteome</keyword>
<proteinExistence type="inferred from homology"/>
<dbReference type="EMBL" id="FOGT01000005">
    <property type="protein sequence ID" value="SER93647.1"/>
    <property type="molecule type" value="Genomic_DNA"/>
</dbReference>
<dbReference type="Gene3D" id="3.40.50.360">
    <property type="match status" value="1"/>
</dbReference>
<evidence type="ECO:0000313" key="4">
    <source>
        <dbReference type="EMBL" id="SER93647.1"/>
    </source>
</evidence>
<comment type="similarity">
    <text evidence="1">Belongs to the NAD(P)H dehydrogenase (quinone) family.</text>
</comment>
<organism evidence="4 5">
    <name type="scientific">Salipaludibacillus aurantiacus</name>
    <dbReference type="NCBI Taxonomy" id="1601833"/>
    <lineage>
        <taxon>Bacteria</taxon>
        <taxon>Bacillati</taxon>
        <taxon>Bacillota</taxon>
        <taxon>Bacilli</taxon>
        <taxon>Bacillales</taxon>
        <taxon>Bacillaceae</taxon>
    </lineage>
</organism>
<dbReference type="InterPro" id="IPR051545">
    <property type="entry name" value="NAD(P)H_dehydrogenase_qn"/>
</dbReference>
<dbReference type="InterPro" id="IPR029039">
    <property type="entry name" value="Flavoprotein-like_sf"/>
</dbReference>
<evidence type="ECO:0000313" key="5">
    <source>
        <dbReference type="Proteomes" id="UP000198571"/>
    </source>
</evidence>
<protein>
    <submittedName>
        <fullName evidence="4">NAD(P)H dehydrogenase (Quinone)</fullName>
    </submittedName>
</protein>
<name>A0A1H9T9A6_9BACI</name>
<dbReference type="GO" id="GO:0005829">
    <property type="term" value="C:cytosol"/>
    <property type="evidence" value="ECO:0007669"/>
    <property type="project" value="TreeGrafter"/>
</dbReference>
<feature type="domain" description="Flavodoxin-like fold" evidence="3">
    <location>
        <begin position="1"/>
        <end position="187"/>
    </location>
</feature>
<dbReference type="STRING" id="1601833.SAMN05518684_105187"/>
<dbReference type="RefSeq" id="WP_093049945.1">
    <property type="nucleotide sequence ID" value="NZ_FOGT01000005.1"/>
</dbReference>
<evidence type="ECO:0000256" key="2">
    <source>
        <dbReference type="ARBA" id="ARBA00023002"/>
    </source>
</evidence>
<evidence type="ECO:0000256" key="1">
    <source>
        <dbReference type="ARBA" id="ARBA00006252"/>
    </source>
</evidence>
<dbReference type="Proteomes" id="UP000198571">
    <property type="component" value="Unassembled WGS sequence"/>
</dbReference>
<sequence>MSYLIVYMHPSKDSFNGAVLQAAREELDKLNYPVEIKELANEKFPPHLSKEEYKQSLSGEYPEDISKEHEKIKKAEHLIFIFPVWWGGFPALGKGYIDRVFSYGFAYELEGETPLPQLNGKKVSLIFTTGAPEKEFHESGMYGHMVELLDQSIFKFCGLELDGVLHFGDVIQSSDKDRQEMLKTVRQFISNLAEKT</sequence>
<dbReference type="SUPFAM" id="SSF52218">
    <property type="entry name" value="Flavoproteins"/>
    <property type="match status" value="1"/>
</dbReference>
<gene>
    <name evidence="4" type="ORF">SAMN05518684_105187</name>
</gene>
<accession>A0A1H9T9A6</accession>
<dbReference type="PANTHER" id="PTHR10204:SF34">
    <property type="entry name" value="NAD(P)H DEHYDROGENASE [QUINONE] 1 ISOFORM 1"/>
    <property type="match status" value="1"/>
</dbReference>
<dbReference type="Pfam" id="PF02525">
    <property type="entry name" value="Flavodoxin_2"/>
    <property type="match status" value="1"/>
</dbReference>
<keyword evidence="2" id="KW-0560">Oxidoreductase</keyword>
<dbReference type="InterPro" id="IPR003680">
    <property type="entry name" value="Flavodoxin_fold"/>
</dbReference>